<dbReference type="RefSeq" id="WP_222993434.1">
    <property type="nucleotide sequence ID" value="NZ_JAINVV010000014.1"/>
</dbReference>
<dbReference type="Gene3D" id="3.30.1120.70">
    <property type="match status" value="1"/>
</dbReference>
<dbReference type="InterPro" id="IPR006944">
    <property type="entry name" value="Phage/GTA_portal"/>
</dbReference>
<dbReference type="Pfam" id="PF04860">
    <property type="entry name" value="Phage_portal"/>
    <property type="match status" value="1"/>
</dbReference>
<sequence>MTAEQYRRNGISSTGSAPSVSTGYTPMASVPDGGILISSSSELEEALRTGSTTASGEVVNAETAMRVATVFGCVRIRSSAVATTPIKLMRRVDARTREDADDLELWSVLTRRPNKWQKPAVFKRMMQAHVLLRGNAYAAIVRGALGGVQALIPLHPDRVDVKQREDLSLEYTWTRKDGRQVKFDQRDVLHLLNLTLDGVRGVTPLAYARETIGQAIAMERHGSNVFKNGAQVSGALTTTQKLSPEARDRLQESADRYRSGGENAGRIIVLEQGLDYKAIALNQEDAEWIESKKLSRSEICMFFGVPPSMIGDNSGSDSNWGTGLEQKATAFRIYCLEDDYVMWEEALTADCVDDLKVYARFNRNAVARADMKTRWASYIAALQWGVYSPNEVRALEDENPREGGDIYYPPPNTAGKTGLDDNDDEKEPKDA</sequence>
<reference evidence="2 3" key="1">
    <citation type="submission" date="2021-08" db="EMBL/GenBank/DDBJ databases">
        <authorList>
            <person name="Tuo L."/>
        </authorList>
    </citation>
    <scope>NUCLEOTIDE SEQUENCE [LARGE SCALE GENOMIC DNA]</scope>
    <source>
        <strain evidence="2 3">JCM 31229</strain>
    </source>
</reference>
<dbReference type="EMBL" id="JAINVV010000014">
    <property type="protein sequence ID" value="MBY8826112.1"/>
    <property type="molecule type" value="Genomic_DNA"/>
</dbReference>
<name>A0ABS7Q0M5_9SPHN</name>
<feature type="compositionally biased region" description="Polar residues" evidence="1">
    <location>
        <begin position="10"/>
        <end position="24"/>
    </location>
</feature>
<comment type="caution">
    <text evidence="2">The sequence shown here is derived from an EMBL/GenBank/DDBJ whole genome shotgun (WGS) entry which is preliminary data.</text>
</comment>
<feature type="region of interest" description="Disordered" evidence="1">
    <location>
        <begin position="1"/>
        <end position="25"/>
    </location>
</feature>
<dbReference type="Proteomes" id="UP000706039">
    <property type="component" value="Unassembled WGS sequence"/>
</dbReference>
<feature type="region of interest" description="Disordered" evidence="1">
    <location>
        <begin position="395"/>
        <end position="431"/>
    </location>
</feature>
<evidence type="ECO:0000256" key="1">
    <source>
        <dbReference type="SAM" id="MobiDB-lite"/>
    </source>
</evidence>
<dbReference type="Gene3D" id="3.40.140.120">
    <property type="match status" value="1"/>
</dbReference>
<proteinExistence type="predicted"/>
<organism evidence="2 3">
    <name type="scientific">Sphingomonas colocasiae</name>
    <dbReference type="NCBI Taxonomy" id="1848973"/>
    <lineage>
        <taxon>Bacteria</taxon>
        <taxon>Pseudomonadati</taxon>
        <taxon>Pseudomonadota</taxon>
        <taxon>Alphaproteobacteria</taxon>
        <taxon>Sphingomonadales</taxon>
        <taxon>Sphingomonadaceae</taxon>
        <taxon>Sphingomonas</taxon>
    </lineage>
</organism>
<dbReference type="InterPro" id="IPR006427">
    <property type="entry name" value="Portal_HK97"/>
</dbReference>
<evidence type="ECO:0000313" key="2">
    <source>
        <dbReference type="EMBL" id="MBY8826112.1"/>
    </source>
</evidence>
<feature type="compositionally biased region" description="Basic and acidic residues" evidence="1">
    <location>
        <begin position="395"/>
        <end position="404"/>
    </location>
</feature>
<gene>
    <name evidence="2" type="ORF">K7G82_27675</name>
</gene>
<protein>
    <submittedName>
        <fullName evidence="2">Phage portal protein</fullName>
    </submittedName>
</protein>
<dbReference type="NCBIfam" id="TIGR01537">
    <property type="entry name" value="portal_HK97"/>
    <property type="match status" value="1"/>
</dbReference>
<dbReference type="Gene3D" id="1.20.1270.210">
    <property type="match status" value="1"/>
</dbReference>
<keyword evidence="3" id="KW-1185">Reference proteome</keyword>
<evidence type="ECO:0000313" key="3">
    <source>
        <dbReference type="Proteomes" id="UP000706039"/>
    </source>
</evidence>
<accession>A0ABS7Q0M5</accession>